<feature type="non-terminal residue" evidence="1">
    <location>
        <position position="55"/>
    </location>
</feature>
<name>A0A6J4IV49_9CHLR</name>
<dbReference type="AlphaFoldDB" id="A0A6J4IV49"/>
<organism evidence="1">
    <name type="scientific">uncultured Chloroflexota bacterium</name>
    <dbReference type="NCBI Taxonomy" id="166587"/>
    <lineage>
        <taxon>Bacteria</taxon>
        <taxon>Bacillati</taxon>
        <taxon>Chloroflexota</taxon>
        <taxon>environmental samples</taxon>
    </lineage>
</organism>
<feature type="non-terminal residue" evidence="1">
    <location>
        <position position="1"/>
    </location>
</feature>
<proteinExistence type="predicted"/>
<protein>
    <submittedName>
        <fullName evidence="1">Uncharacterized protein</fullName>
    </submittedName>
</protein>
<gene>
    <name evidence="1" type="ORF">AVDCRST_MAG77-2646</name>
</gene>
<dbReference type="EMBL" id="CADCTC010000155">
    <property type="protein sequence ID" value="CAA9260765.1"/>
    <property type="molecule type" value="Genomic_DNA"/>
</dbReference>
<reference evidence="1" key="1">
    <citation type="submission" date="2020-02" db="EMBL/GenBank/DDBJ databases">
        <authorList>
            <person name="Meier V. D."/>
        </authorList>
    </citation>
    <scope>NUCLEOTIDE SEQUENCE</scope>
    <source>
        <strain evidence="1">AVDCRST_MAG77</strain>
    </source>
</reference>
<evidence type="ECO:0000313" key="1">
    <source>
        <dbReference type="EMBL" id="CAA9260765.1"/>
    </source>
</evidence>
<accession>A0A6J4IV49</accession>
<sequence>WHQTSRTCRALGSSGRAVAWRAVSERPGQWVCWRRAVRGLRTRRFAGSTRRWGRS</sequence>